<dbReference type="Proteomes" id="UP001212803">
    <property type="component" value="Chromosome"/>
</dbReference>
<evidence type="ECO:0000313" key="2">
    <source>
        <dbReference type="Proteomes" id="UP001212803"/>
    </source>
</evidence>
<dbReference type="EMBL" id="CP115149">
    <property type="protein sequence ID" value="WBL35269.1"/>
    <property type="molecule type" value="Genomic_DNA"/>
</dbReference>
<evidence type="ECO:0000313" key="1">
    <source>
        <dbReference type="EMBL" id="WBL35269.1"/>
    </source>
</evidence>
<name>A0ABY7M599_9CHLR</name>
<keyword evidence="2" id="KW-1185">Reference proteome</keyword>
<protein>
    <recommendedName>
        <fullName evidence="3">BatC protein</fullName>
    </recommendedName>
</protein>
<proteinExistence type="predicted"/>
<organism evidence="1 2">
    <name type="scientific">Tepidiforma flava</name>
    <dbReference type="NCBI Taxonomy" id="3004094"/>
    <lineage>
        <taxon>Bacteria</taxon>
        <taxon>Bacillati</taxon>
        <taxon>Chloroflexota</taxon>
        <taxon>Tepidiformia</taxon>
        <taxon>Tepidiformales</taxon>
        <taxon>Tepidiformaceae</taxon>
        <taxon>Tepidiforma</taxon>
    </lineage>
</organism>
<reference evidence="1 2" key="1">
    <citation type="journal article" date="2023" name="ISME J.">
        <title>Thermophilic Dehalococcoidia with unusual traits shed light on an unexpected past.</title>
        <authorList>
            <person name="Palmer M."/>
            <person name="Covington J.K."/>
            <person name="Zhou E.M."/>
            <person name="Thomas S.C."/>
            <person name="Habib N."/>
            <person name="Seymour C.O."/>
            <person name="Lai D."/>
            <person name="Johnston J."/>
            <person name="Hashimi A."/>
            <person name="Jiao J.Y."/>
            <person name="Muok A.R."/>
            <person name="Liu L."/>
            <person name="Xian W.D."/>
            <person name="Zhi X.Y."/>
            <person name="Li M.M."/>
            <person name="Silva L.P."/>
            <person name="Bowen B.P."/>
            <person name="Louie K."/>
            <person name="Briegel A."/>
            <person name="Pett-Ridge J."/>
            <person name="Weber P.K."/>
            <person name="Tocheva E.I."/>
            <person name="Woyke T."/>
            <person name="Northen T.R."/>
            <person name="Mayali X."/>
            <person name="Li W.J."/>
            <person name="Hedlund B.P."/>
        </authorList>
    </citation>
    <scope>NUCLEOTIDE SEQUENCE [LARGE SCALE GENOMIC DNA]</scope>
    <source>
        <strain evidence="1 2">YIM 72310</strain>
    </source>
</reference>
<accession>A0ABY7M599</accession>
<gene>
    <name evidence="1" type="ORF">O0235_10780</name>
</gene>
<sequence>MAEFEGGAEGRADAGEDLFGAAEHEVADGIRIGADRPGHDGGFGDDVAAEAALDLADGEDRLFGGRQGAANDCLEGGDGVGGDDDGVDGLVRCGGVPAAGP</sequence>
<evidence type="ECO:0008006" key="3">
    <source>
        <dbReference type="Google" id="ProtNLM"/>
    </source>
</evidence>